<dbReference type="RefSeq" id="WP_011290948.1">
    <property type="nucleotide sequence ID" value="NZ_AOSG01000014.1"/>
</dbReference>
<dbReference type="InterPro" id="IPR029045">
    <property type="entry name" value="ClpP/crotonase-like_dom_sf"/>
</dbReference>
<dbReference type="PANTHER" id="PTHR43802">
    <property type="entry name" value="ENOYL-COA HYDRATASE"/>
    <property type="match status" value="1"/>
</dbReference>
<evidence type="ECO:0000256" key="1">
    <source>
        <dbReference type="ARBA" id="ARBA00005254"/>
    </source>
</evidence>
<dbReference type="Pfam" id="PF00378">
    <property type="entry name" value="ECH_1"/>
    <property type="match status" value="1"/>
</dbReference>
<dbReference type="InterPro" id="IPR001753">
    <property type="entry name" value="Enoyl-CoA_hydra/iso"/>
</dbReference>
<reference evidence="2 3" key="1">
    <citation type="journal article" date="2013" name="Genome Announc.">
        <title>Draft Genome Sequence of the Lignocellulose Decomposer Thermobifida fusca Strain TM51.</title>
        <authorList>
            <person name="Toth A."/>
            <person name="Barna T."/>
            <person name="Nagy I."/>
            <person name="Horvath B."/>
            <person name="Nagy I."/>
            <person name="Tancsics A."/>
            <person name="Kriszt B."/>
            <person name="Baka E."/>
            <person name="Fekete C."/>
            <person name="Kukolya J."/>
        </authorList>
    </citation>
    <scope>NUCLEOTIDE SEQUENCE [LARGE SCALE GENOMIC DNA]</scope>
    <source>
        <strain evidence="2 3">TM51</strain>
    </source>
</reference>
<dbReference type="SUPFAM" id="SSF52096">
    <property type="entry name" value="ClpP/crotonase"/>
    <property type="match status" value="1"/>
</dbReference>
<protein>
    <submittedName>
        <fullName evidence="2">Enoyl-CoA hydratase</fullName>
    </submittedName>
</protein>
<comment type="similarity">
    <text evidence="1">Belongs to the enoyl-CoA hydratase/isomerase family.</text>
</comment>
<dbReference type="Proteomes" id="UP000014184">
    <property type="component" value="Unassembled WGS sequence"/>
</dbReference>
<dbReference type="InterPro" id="IPR014748">
    <property type="entry name" value="Enoyl-CoA_hydra_C"/>
</dbReference>
<comment type="caution">
    <text evidence="2">The sequence shown here is derived from an EMBL/GenBank/DDBJ whole genome shotgun (WGS) entry which is preliminary data.</text>
</comment>
<keyword evidence="3" id="KW-1185">Reference proteome</keyword>
<dbReference type="Gene3D" id="1.10.12.10">
    <property type="entry name" value="Lyase 2-enoyl-coa Hydratase, Chain A, domain 2"/>
    <property type="match status" value="1"/>
</dbReference>
<organism evidence="2 3">
    <name type="scientific">Thermobifida fusca TM51</name>
    <dbReference type="NCBI Taxonomy" id="1169414"/>
    <lineage>
        <taxon>Bacteria</taxon>
        <taxon>Bacillati</taxon>
        <taxon>Actinomycetota</taxon>
        <taxon>Actinomycetes</taxon>
        <taxon>Streptosporangiales</taxon>
        <taxon>Nocardiopsidaceae</taxon>
        <taxon>Thermobifida</taxon>
    </lineage>
</organism>
<accession>A0A9P2WS72</accession>
<dbReference type="PANTHER" id="PTHR43802:SF1">
    <property type="entry name" value="IP11341P-RELATED"/>
    <property type="match status" value="1"/>
</dbReference>
<name>A0A9P2WS72_THEFU</name>
<dbReference type="CDD" id="cd06558">
    <property type="entry name" value="crotonase-like"/>
    <property type="match status" value="1"/>
</dbReference>
<dbReference type="AlphaFoldDB" id="A0A9P2WS72"/>
<evidence type="ECO:0000313" key="3">
    <source>
        <dbReference type="Proteomes" id="UP000014184"/>
    </source>
</evidence>
<dbReference type="EMBL" id="AOSG01000014">
    <property type="protein sequence ID" value="EOR72378.1"/>
    <property type="molecule type" value="Genomic_DNA"/>
</dbReference>
<proteinExistence type="inferred from homology"/>
<gene>
    <name evidence="2" type="ORF">TM51_02868</name>
</gene>
<sequence length="263" mass="27281">MSDKESVRYEAADGVATITLNRPEMRNTLTVETQQLLLEALERARGDAAVRAVLLTGAGEAFCAGWDMVEHGRRLSEGKGFGDTVRAYTNPIVLTMARMPKPVVAAVNGVAAGAGAGLAFAADLRIAAAGASFVLAFASLGLGADSGVSWTLPRLVGQARAMEMLLLAEPVTAERALDIGLVARVVAPEELAHAARSLALRLASGPTVAYSAIKAEVGCGAALDLAGALEIEASLQDQCVETADHLQAALAFLEQRQPAFRGC</sequence>
<evidence type="ECO:0000313" key="2">
    <source>
        <dbReference type="EMBL" id="EOR72378.1"/>
    </source>
</evidence>
<dbReference type="GO" id="GO:0003824">
    <property type="term" value="F:catalytic activity"/>
    <property type="evidence" value="ECO:0007669"/>
    <property type="project" value="UniProtKB-ARBA"/>
</dbReference>
<dbReference type="Gene3D" id="3.90.226.10">
    <property type="entry name" value="2-enoyl-CoA Hydratase, Chain A, domain 1"/>
    <property type="match status" value="1"/>
</dbReference>